<dbReference type="AlphaFoldDB" id="A0A6P4YA67"/>
<evidence type="ECO:0000259" key="12">
    <source>
        <dbReference type="Pfam" id="PF00852"/>
    </source>
</evidence>
<dbReference type="InterPro" id="IPR001503">
    <property type="entry name" value="Glyco_trans_10"/>
</dbReference>
<dbReference type="EC" id="2.4.1.-" evidence="11"/>
<comment type="subcellular location">
    <subcellularLocation>
        <location evidence="11">Golgi apparatus</location>
        <location evidence="11">Golgi stack membrane</location>
        <topology evidence="11">Single-pass type II membrane protein</topology>
    </subcellularLocation>
    <subcellularLocation>
        <location evidence="1">Membrane</location>
        <topology evidence="1">Single-pass membrane protein</topology>
    </subcellularLocation>
</comment>
<dbReference type="GeneID" id="109461731"/>
<evidence type="ECO:0000256" key="7">
    <source>
        <dbReference type="ARBA" id="ARBA00022968"/>
    </source>
</evidence>
<dbReference type="GO" id="GO:0032580">
    <property type="term" value="C:Golgi cisterna membrane"/>
    <property type="evidence" value="ECO:0007669"/>
    <property type="project" value="UniProtKB-SubCell"/>
</dbReference>
<keyword evidence="11" id="KW-0333">Golgi apparatus</keyword>
<reference evidence="15" key="1">
    <citation type="submission" date="2025-08" db="UniProtKB">
        <authorList>
            <consortium name="RefSeq"/>
        </authorList>
    </citation>
    <scope>IDENTIFICATION</scope>
    <source>
        <tissue evidence="15">Gonad</tissue>
    </source>
</reference>
<evidence type="ECO:0000256" key="8">
    <source>
        <dbReference type="ARBA" id="ARBA00022989"/>
    </source>
</evidence>
<feature type="domain" description="Fucosyltransferase C-terminal" evidence="12">
    <location>
        <begin position="249"/>
        <end position="429"/>
    </location>
</feature>
<evidence type="ECO:0000256" key="10">
    <source>
        <dbReference type="ARBA" id="ARBA00023180"/>
    </source>
</evidence>
<dbReference type="SUPFAM" id="SSF53756">
    <property type="entry name" value="UDP-Glycosyltransferase/glycogen phosphorylase"/>
    <property type="match status" value="1"/>
</dbReference>
<dbReference type="OrthoDB" id="427096at2759"/>
<dbReference type="PANTHER" id="PTHR11929:SF145">
    <property type="entry name" value="ALPHA-(1,3)-FUCOSYLTRANSFERASE FUT-1"/>
    <property type="match status" value="1"/>
</dbReference>
<evidence type="ECO:0000256" key="2">
    <source>
        <dbReference type="ARBA" id="ARBA00004922"/>
    </source>
</evidence>
<comment type="similarity">
    <text evidence="3 11">Belongs to the glycosyltransferase 10 family.</text>
</comment>
<proteinExistence type="inferred from homology"/>
<evidence type="ECO:0000256" key="11">
    <source>
        <dbReference type="RuleBase" id="RU003832"/>
    </source>
</evidence>
<evidence type="ECO:0000313" key="15">
    <source>
        <dbReference type="RefSeq" id="XP_019613681.1"/>
    </source>
</evidence>
<organism evidence="14 15">
    <name type="scientific">Branchiostoma belcheri</name>
    <name type="common">Amphioxus</name>
    <dbReference type="NCBI Taxonomy" id="7741"/>
    <lineage>
        <taxon>Eukaryota</taxon>
        <taxon>Metazoa</taxon>
        <taxon>Chordata</taxon>
        <taxon>Cephalochordata</taxon>
        <taxon>Leptocardii</taxon>
        <taxon>Amphioxiformes</taxon>
        <taxon>Branchiostomatidae</taxon>
        <taxon>Branchiostoma</taxon>
    </lineage>
</organism>
<protein>
    <recommendedName>
        <fullName evidence="11">Fucosyltransferase</fullName>
        <ecNumber evidence="11">2.4.1.-</ecNumber>
    </recommendedName>
</protein>
<sequence>MAAEMLVNMLSKSEHRKHSKHSLLVLLRTVGSSLIVFVCMYLLYTANQQTLTYPVGLNPSVVTDLKRRKVLHYGHDNTSLIQRSALPRYQYFVSSLSDNPASKFYSVWNEEATIRKSPNNRTIIVAWNSTPKWPPKKPCPSMPGCVFTKDQRQVANADALLFRGIHGFPLVYNRTYFPTVRHGHQYWIYMPYECPHLTRDVDLASYGGVFNWTFTYRNDSDILATWGHVTQIYQELAENPPDPNRDYSKGKTKLVLWYVSNCYKHLSRFPYAAELRKHIQVDIFGGCGNSSHCEKKDKQCVIEHTRQYKFYLAFENFKCVEYITEKFWDNSLRNDFVPIVLGAPKGDYERFAPPNSFIHVDDFESPEELANYLKYLDQNDEEYNQYFAWKTRPPNTLPASWDGRYCEVCKKLLQASPTERKVYTDLDRWWRGGKYELCEPMIYDGSYKHPRNAVHFH</sequence>
<keyword evidence="10" id="KW-0325">Glycoprotein</keyword>
<dbReference type="InterPro" id="IPR031481">
    <property type="entry name" value="Glyco_tran_10_N"/>
</dbReference>
<accession>A0A6P4YA67</accession>
<evidence type="ECO:0000313" key="14">
    <source>
        <dbReference type="Proteomes" id="UP000515135"/>
    </source>
</evidence>
<comment type="pathway">
    <text evidence="2">Protein modification; protein glycosylation.</text>
</comment>
<evidence type="ECO:0000256" key="5">
    <source>
        <dbReference type="ARBA" id="ARBA00022679"/>
    </source>
</evidence>
<dbReference type="GO" id="GO:0046920">
    <property type="term" value="F:alpha-(1-&gt;3)-fucosyltransferase activity"/>
    <property type="evidence" value="ECO:0007669"/>
    <property type="project" value="TreeGrafter"/>
</dbReference>
<dbReference type="Gene3D" id="3.40.50.11660">
    <property type="entry name" value="Glycosyl transferase family 10, C-terminal domain"/>
    <property type="match status" value="1"/>
</dbReference>
<evidence type="ECO:0000259" key="13">
    <source>
        <dbReference type="Pfam" id="PF17039"/>
    </source>
</evidence>
<name>A0A6P4YA67_BRABE</name>
<keyword evidence="5 11" id="KW-0808">Transferase</keyword>
<keyword evidence="4 11" id="KW-0328">Glycosyltransferase</keyword>
<evidence type="ECO:0000256" key="9">
    <source>
        <dbReference type="ARBA" id="ARBA00023136"/>
    </source>
</evidence>
<gene>
    <name evidence="15" type="primary">LOC109461731</name>
</gene>
<keyword evidence="7" id="KW-0735">Signal-anchor</keyword>
<keyword evidence="8 11" id="KW-1133">Transmembrane helix</keyword>
<dbReference type="FunFam" id="3.40.50.11660:FF:000004">
    <property type="entry name" value="Glycoprotein 3-alpha-L-fucosyltransferase A"/>
    <property type="match status" value="1"/>
</dbReference>
<dbReference type="KEGG" id="bbel:109461731"/>
<evidence type="ECO:0000256" key="6">
    <source>
        <dbReference type="ARBA" id="ARBA00022692"/>
    </source>
</evidence>
<dbReference type="InterPro" id="IPR038577">
    <property type="entry name" value="GT10-like_C_sf"/>
</dbReference>
<keyword evidence="14" id="KW-1185">Reference proteome</keyword>
<keyword evidence="6 11" id="KW-0812">Transmembrane</keyword>
<keyword evidence="9 11" id="KW-0472">Membrane</keyword>
<dbReference type="RefSeq" id="XP_019613681.1">
    <property type="nucleotide sequence ID" value="XM_019758122.1"/>
</dbReference>
<dbReference type="InterPro" id="IPR055270">
    <property type="entry name" value="Glyco_tran_10_C"/>
</dbReference>
<dbReference type="Pfam" id="PF00852">
    <property type="entry name" value="Glyco_transf_10"/>
    <property type="match status" value="1"/>
</dbReference>
<evidence type="ECO:0000256" key="1">
    <source>
        <dbReference type="ARBA" id="ARBA00004167"/>
    </source>
</evidence>
<feature type="transmembrane region" description="Helical" evidence="11">
    <location>
        <begin position="21"/>
        <end position="44"/>
    </location>
</feature>
<dbReference type="UniPathway" id="UPA00378"/>
<dbReference type="Pfam" id="PF17039">
    <property type="entry name" value="Glyco_tran_10_N"/>
    <property type="match status" value="1"/>
</dbReference>
<feature type="domain" description="Fucosyltransferase N-terminal" evidence="13">
    <location>
        <begin position="120"/>
        <end position="227"/>
    </location>
</feature>
<evidence type="ECO:0000256" key="3">
    <source>
        <dbReference type="ARBA" id="ARBA00008919"/>
    </source>
</evidence>
<evidence type="ECO:0000256" key="4">
    <source>
        <dbReference type="ARBA" id="ARBA00022676"/>
    </source>
</evidence>
<dbReference type="PANTHER" id="PTHR11929">
    <property type="entry name" value="ALPHA- 1,3 -FUCOSYLTRANSFERASE"/>
    <property type="match status" value="1"/>
</dbReference>
<dbReference type="Proteomes" id="UP000515135">
    <property type="component" value="Unplaced"/>
</dbReference>